<name>A0AAN8EQT2_9EURO</name>
<comment type="caution">
    <text evidence="1">The sequence shown here is derived from an EMBL/GenBank/DDBJ whole genome shotgun (WGS) entry which is preliminary data.</text>
</comment>
<organism evidence="1 2">
    <name type="scientific">Knufia fluminis</name>
    <dbReference type="NCBI Taxonomy" id="191047"/>
    <lineage>
        <taxon>Eukaryota</taxon>
        <taxon>Fungi</taxon>
        <taxon>Dikarya</taxon>
        <taxon>Ascomycota</taxon>
        <taxon>Pezizomycotina</taxon>
        <taxon>Eurotiomycetes</taxon>
        <taxon>Chaetothyriomycetidae</taxon>
        <taxon>Chaetothyriales</taxon>
        <taxon>Trichomeriaceae</taxon>
        <taxon>Knufia</taxon>
    </lineage>
</organism>
<keyword evidence="2" id="KW-1185">Reference proteome</keyword>
<protein>
    <submittedName>
        <fullName evidence="1">Uncharacterized protein</fullName>
    </submittedName>
</protein>
<dbReference type="Proteomes" id="UP001316803">
    <property type="component" value="Unassembled WGS sequence"/>
</dbReference>
<evidence type="ECO:0000313" key="2">
    <source>
        <dbReference type="Proteomes" id="UP001316803"/>
    </source>
</evidence>
<evidence type="ECO:0000313" key="1">
    <source>
        <dbReference type="EMBL" id="KAK5950173.1"/>
    </source>
</evidence>
<sequence>MVYDEGLGMLSRLPPEIRIHVWKYMIPNQNAAEAQAPRGPKLALLRASRQIYNEASHHVYKSMTIHFEISPACEPGKWFTVSSNSGLRLHREDLEGSTSQGFDNLPYRKLDSIQVSIEAPSAADPGQILCLWQKCFDLASFLEARNHDGLPRLEIYLKDTAMASWCARDQPQKTLQLKNFEIEEDWELILAAFQRLRQVPEASINVPDNLKQVLSQESRHILCCRKELLTQKEAFGGTIEPDNPWSDDELREEQDRLYLALERELDNQRGKTADMLRLRRFATWYEDESDWSSRAETVIERIFRSGNEQIDEGDAIYVLGRYTAMRALNPRSLVYQHGPSCRWRDVSWYSGGFGERLLDAYEDGVVSDDWEQEAWYRCYPDGISRSLFYKHYESSWLEDPRENVPLRDRQYLWDRLMLWLKESRCEDLELGELAEALDDGCA</sequence>
<accession>A0AAN8EQT2</accession>
<proteinExistence type="predicted"/>
<dbReference type="EMBL" id="JAKLMC020000029">
    <property type="protein sequence ID" value="KAK5950173.1"/>
    <property type="molecule type" value="Genomic_DNA"/>
</dbReference>
<gene>
    <name evidence="1" type="ORF">OHC33_008888</name>
</gene>
<dbReference type="AlphaFoldDB" id="A0AAN8EQT2"/>
<reference evidence="1 2" key="1">
    <citation type="submission" date="2022-12" db="EMBL/GenBank/DDBJ databases">
        <title>Genomic features and morphological characterization of a novel Knufia sp. strain isolated from spacecraft assembly facility.</title>
        <authorList>
            <person name="Teixeira M."/>
            <person name="Chander A.M."/>
            <person name="Stajich J.E."/>
            <person name="Venkateswaran K."/>
        </authorList>
    </citation>
    <scope>NUCLEOTIDE SEQUENCE [LARGE SCALE GENOMIC DNA]</scope>
    <source>
        <strain evidence="1 2">FJI-L2-BK-P2</strain>
    </source>
</reference>